<evidence type="ECO:0000256" key="1">
    <source>
        <dbReference type="ARBA" id="ARBA00001966"/>
    </source>
</evidence>
<evidence type="ECO:0000313" key="9">
    <source>
        <dbReference type="Proteomes" id="UP000191554"/>
    </source>
</evidence>
<dbReference type="OrthoDB" id="9805809at2"/>
<evidence type="ECO:0000256" key="6">
    <source>
        <dbReference type="ARBA" id="ARBA00023014"/>
    </source>
</evidence>
<dbReference type="InterPro" id="IPR007197">
    <property type="entry name" value="rSAM"/>
</dbReference>
<proteinExistence type="predicted"/>
<evidence type="ECO:0000313" key="8">
    <source>
        <dbReference type="EMBL" id="OPX45632.1"/>
    </source>
</evidence>
<dbReference type="InterPro" id="IPR023885">
    <property type="entry name" value="4Fe4S-binding_SPASM_dom"/>
</dbReference>
<dbReference type="EMBL" id="MZGX01000003">
    <property type="protein sequence ID" value="OPX45632.1"/>
    <property type="molecule type" value="Genomic_DNA"/>
</dbReference>
<dbReference type="SUPFAM" id="SSF102114">
    <property type="entry name" value="Radical SAM enzymes"/>
    <property type="match status" value="1"/>
</dbReference>
<evidence type="ECO:0000256" key="2">
    <source>
        <dbReference type="ARBA" id="ARBA00022485"/>
    </source>
</evidence>
<dbReference type="SFLD" id="SFLDS00029">
    <property type="entry name" value="Radical_SAM"/>
    <property type="match status" value="1"/>
</dbReference>
<reference evidence="8 9" key="1">
    <citation type="submission" date="2017-03" db="EMBL/GenBank/DDBJ databases">
        <title>Genome sequence of Clostridium hungatei DSM 14427.</title>
        <authorList>
            <person name="Poehlein A."/>
            <person name="Daniel R."/>
        </authorList>
    </citation>
    <scope>NUCLEOTIDE SEQUENCE [LARGE SCALE GENOMIC DNA]</scope>
    <source>
        <strain evidence="8 9">DSM 14427</strain>
    </source>
</reference>
<comment type="caution">
    <text evidence="8">The sequence shown here is derived from an EMBL/GenBank/DDBJ whole genome shotgun (WGS) entry which is preliminary data.</text>
</comment>
<dbReference type="CDD" id="cd21122">
    <property type="entry name" value="SPASM_rSAM"/>
    <property type="match status" value="1"/>
</dbReference>
<dbReference type="InterPro" id="IPR058240">
    <property type="entry name" value="rSAM_sf"/>
</dbReference>
<dbReference type="GO" id="GO:0046872">
    <property type="term" value="F:metal ion binding"/>
    <property type="evidence" value="ECO:0007669"/>
    <property type="project" value="UniProtKB-KW"/>
</dbReference>
<dbReference type="InterPro" id="IPR013785">
    <property type="entry name" value="Aldolase_TIM"/>
</dbReference>
<keyword evidence="3" id="KW-0949">S-adenosyl-L-methionine</keyword>
<evidence type="ECO:0000256" key="3">
    <source>
        <dbReference type="ARBA" id="ARBA00022691"/>
    </source>
</evidence>
<dbReference type="PANTHER" id="PTHR43787">
    <property type="entry name" value="FEMO COFACTOR BIOSYNTHESIS PROTEIN NIFB-RELATED"/>
    <property type="match status" value="1"/>
</dbReference>
<dbReference type="CDD" id="cd01335">
    <property type="entry name" value="Radical_SAM"/>
    <property type="match status" value="1"/>
</dbReference>
<keyword evidence="6" id="KW-0411">Iron-sulfur</keyword>
<sequence length="299" mass="34275">MKRYKKAYVEITNICNLKCDFCPETKRHLKYMTIDEFSHIARELKPFTDYIYFHIMGEPLLNPQIGSFISICDENKLKVNITTNGTLMGKHKSILLNSPGLRKVSISLHSYEANRERISLEEYLSETVTFAREASAKGIICEFRLWNAGIRREREAIRSGSGLNDTIINYLQNAFKQAVPQETPTCLTETVLRQNIKLADKVFLHLAQRFEWPDIDSKDRTEGIFCYGLRDQFGILVDGTVVPCCLDSDGNISLGNIFEQPLGEILCSDRARRIYEGFTARIGVEELCRRCGYAGRHKR</sequence>
<evidence type="ECO:0000259" key="7">
    <source>
        <dbReference type="PROSITE" id="PS51918"/>
    </source>
</evidence>
<dbReference type="Gene3D" id="3.20.20.70">
    <property type="entry name" value="Aldolase class I"/>
    <property type="match status" value="1"/>
</dbReference>
<name>A0A1V4SP35_RUMHU</name>
<keyword evidence="5" id="KW-0408">Iron</keyword>
<protein>
    <submittedName>
        <fullName evidence="8">Cyclic pyranopterin monophosphate synthase</fullName>
    </submittedName>
</protein>
<evidence type="ECO:0000256" key="4">
    <source>
        <dbReference type="ARBA" id="ARBA00022723"/>
    </source>
</evidence>
<dbReference type="PROSITE" id="PS51918">
    <property type="entry name" value="RADICAL_SAM"/>
    <property type="match status" value="1"/>
</dbReference>
<dbReference type="PANTHER" id="PTHR43787:SF10">
    <property type="entry name" value="COFACTOR MODIFYING PROTEIN"/>
    <property type="match status" value="1"/>
</dbReference>
<dbReference type="GO" id="GO:0051539">
    <property type="term" value="F:4 iron, 4 sulfur cluster binding"/>
    <property type="evidence" value="ECO:0007669"/>
    <property type="project" value="UniProtKB-KW"/>
</dbReference>
<dbReference type="RefSeq" id="WP_080063043.1">
    <property type="nucleotide sequence ID" value="NZ_MZGX01000003.1"/>
</dbReference>
<organism evidence="8 9">
    <name type="scientific">Ruminiclostridium hungatei</name>
    <name type="common">Clostridium hungatei</name>
    <dbReference type="NCBI Taxonomy" id="48256"/>
    <lineage>
        <taxon>Bacteria</taxon>
        <taxon>Bacillati</taxon>
        <taxon>Bacillota</taxon>
        <taxon>Clostridia</taxon>
        <taxon>Eubacteriales</taxon>
        <taxon>Oscillospiraceae</taxon>
        <taxon>Ruminiclostridium</taxon>
    </lineage>
</organism>
<gene>
    <name evidence="8" type="primary">moaA_1</name>
    <name evidence="8" type="ORF">CLHUN_05690</name>
</gene>
<dbReference type="STRING" id="48256.CLHUN_05690"/>
<comment type="cofactor">
    <cofactor evidence="1">
        <name>[4Fe-4S] cluster</name>
        <dbReference type="ChEBI" id="CHEBI:49883"/>
    </cofactor>
</comment>
<keyword evidence="9" id="KW-1185">Reference proteome</keyword>
<dbReference type="Pfam" id="PF13186">
    <property type="entry name" value="SPASM"/>
    <property type="match status" value="1"/>
</dbReference>
<keyword evidence="4" id="KW-0479">Metal-binding</keyword>
<keyword evidence="2" id="KW-0004">4Fe-4S</keyword>
<dbReference type="SFLD" id="SFLDG01067">
    <property type="entry name" value="SPASM/twitch_domain_containing"/>
    <property type="match status" value="1"/>
</dbReference>
<dbReference type="AlphaFoldDB" id="A0A1V4SP35"/>
<evidence type="ECO:0000256" key="5">
    <source>
        <dbReference type="ARBA" id="ARBA00023004"/>
    </source>
</evidence>
<dbReference type="Proteomes" id="UP000191554">
    <property type="component" value="Unassembled WGS sequence"/>
</dbReference>
<dbReference type="Pfam" id="PF04055">
    <property type="entry name" value="Radical_SAM"/>
    <property type="match status" value="1"/>
</dbReference>
<feature type="domain" description="Radical SAM core" evidence="7">
    <location>
        <begin position="1"/>
        <end position="209"/>
    </location>
</feature>
<dbReference type="GO" id="GO:0003824">
    <property type="term" value="F:catalytic activity"/>
    <property type="evidence" value="ECO:0007669"/>
    <property type="project" value="InterPro"/>
</dbReference>
<accession>A0A1V4SP35</accession>